<dbReference type="InterPro" id="IPR050352">
    <property type="entry name" value="ABCG_transporters"/>
</dbReference>
<dbReference type="PROSITE" id="PS50893">
    <property type="entry name" value="ABC_TRANSPORTER_2"/>
    <property type="match status" value="1"/>
</dbReference>
<dbReference type="SUPFAM" id="SSF52540">
    <property type="entry name" value="P-loop containing nucleoside triphosphate hydrolases"/>
    <property type="match status" value="1"/>
</dbReference>
<evidence type="ECO:0000256" key="4">
    <source>
        <dbReference type="ARBA" id="ARBA00022692"/>
    </source>
</evidence>
<feature type="transmembrane region" description="Helical" evidence="10">
    <location>
        <begin position="623"/>
        <end position="645"/>
    </location>
</feature>
<evidence type="ECO:0000256" key="3">
    <source>
        <dbReference type="ARBA" id="ARBA00022448"/>
    </source>
</evidence>
<comment type="caution">
    <text evidence="12">The sequence shown here is derived from an EMBL/GenBank/DDBJ whole genome shotgun (WGS) entry which is preliminary data.</text>
</comment>
<evidence type="ECO:0000256" key="10">
    <source>
        <dbReference type="SAM" id="Phobius"/>
    </source>
</evidence>
<comment type="subcellular location">
    <subcellularLocation>
        <location evidence="1">Membrane</location>
        <topology evidence="1">Multi-pass membrane protein</topology>
    </subcellularLocation>
</comment>
<dbReference type="InterPro" id="IPR043926">
    <property type="entry name" value="ABCG_dom"/>
</dbReference>
<proteinExistence type="inferred from homology"/>
<dbReference type="PANTHER" id="PTHR48041:SF66">
    <property type="entry name" value="ABC TRANSPORTER G FAMILY MEMBER 22-LIKE ISOFORM X1"/>
    <property type="match status" value="1"/>
</dbReference>
<organism evidence="12 13">
    <name type="scientific">Liquidambar formosana</name>
    <name type="common">Formosan gum</name>
    <dbReference type="NCBI Taxonomy" id="63359"/>
    <lineage>
        <taxon>Eukaryota</taxon>
        <taxon>Viridiplantae</taxon>
        <taxon>Streptophyta</taxon>
        <taxon>Embryophyta</taxon>
        <taxon>Tracheophyta</taxon>
        <taxon>Spermatophyta</taxon>
        <taxon>Magnoliopsida</taxon>
        <taxon>eudicotyledons</taxon>
        <taxon>Gunneridae</taxon>
        <taxon>Pentapetalae</taxon>
        <taxon>Saxifragales</taxon>
        <taxon>Altingiaceae</taxon>
        <taxon>Liquidambar</taxon>
    </lineage>
</organism>
<evidence type="ECO:0000313" key="12">
    <source>
        <dbReference type="EMBL" id="KAK9270252.1"/>
    </source>
</evidence>
<evidence type="ECO:0000256" key="6">
    <source>
        <dbReference type="ARBA" id="ARBA00022840"/>
    </source>
</evidence>
<keyword evidence="5" id="KW-0547">Nucleotide-binding</keyword>
<dbReference type="InterPro" id="IPR027417">
    <property type="entry name" value="P-loop_NTPase"/>
</dbReference>
<keyword evidence="6" id="KW-0067">ATP-binding</keyword>
<reference evidence="12 13" key="1">
    <citation type="journal article" date="2024" name="Plant J.">
        <title>Genome sequences and population genomics reveal climatic adaptation and genomic divergence between two closely related sweetgum species.</title>
        <authorList>
            <person name="Xu W.Q."/>
            <person name="Ren C.Q."/>
            <person name="Zhang X.Y."/>
            <person name="Comes H.P."/>
            <person name="Liu X.H."/>
            <person name="Li Y.G."/>
            <person name="Kettle C.J."/>
            <person name="Jalonen R."/>
            <person name="Gaisberger H."/>
            <person name="Ma Y.Z."/>
            <person name="Qiu Y.X."/>
        </authorList>
    </citation>
    <scope>NUCLEOTIDE SEQUENCE [LARGE SCALE GENOMIC DNA]</scope>
    <source>
        <tissue evidence="12">Leaves</tissue>
    </source>
</reference>
<protein>
    <recommendedName>
        <fullName evidence="11">ABC transporter domain-containing protein</fullName>
    </recommendedName>
</protein>
<feature type="transmembrane region" description="Helical" evidence="10">
    <location>
        <begin position="734"/>
        <end position="756"/>
    </location>
</feature>
<dbReference type="GO" id="GO:0140359">
    <property type="term" value="F:ABC-type transporter activity"/>
    <property type="evidence" value="ECO:0007669"/>
    <property type="project" value="InterPro"/>
</dbReference>
<feature type="transmembrane region" description="Helical" evidence="10">
    <location>
        <begin position="710"/>
        <end position="728"/>
    </location>
</feature>
<dbReference type="GO" id="GO:0016887">
    <property type="term" value="F:ATP hydrolysis activity"/>
    <property type="evidence" value="ECO:0007669"/>
    <property type="project" value="InterPro"/>
</dbReference>
<dbReference type="GO" id="GO:0005524">
    <property type="term" value="F:ATP binding"/>
    <property type="evidence" value="ECO:0007669"/>
    <property type="project" value="UniProtKB-KW"/>
</dbReference>
<evidence type="ECO:0000256" key="8">
    <source>
        <dbReference type="ARBA" id="ARBA00023136"/>
    </source>
</evidence>
<evidence type="ECO:0000256" key="9">
    <source>
        <dbReference type="SAM" id="MobiDB-lite"/>
    </source>
</evidence>
<dbReference type="AlphaFoldDB" id="A0AAP0R4X8"/>
<dbReference type="InterPro" id="IPR013525">
    <property type="entry name" value="ABC2_TM"/>
</dbReference>
<feature type="region of interest" description="Disordered" evidence="9">
    <location>
        <begin position="228"/>
        <end position="255"/>
    </location>
</feature>
<dbReference type="CDD" id="cd03213">
    <property type="entry name" value="ABCG_EPDR"/>
    <property type="match status" value="1"/>
</dbReference>
<keyword evidence="8 10" id="KW-0472">Membrane</keyword>
<evidence type="ECO:0000313" key="13">
    <source>
        <dbReference type="Proteomes" id="UP001415857"/>
    </source>
</evidence>
<evidence type="ECO:0000256" key="5">
    <source>
        <dbReference type="ARBA" id="ARBA00022741"/>
    </source>
</evidence>
<dbReference type="InterPro" id="IPR017871">
    <property type="entry name" value="ABC_transporter-like_CS"/>
</dbReference>
<feature type="transmembrane region" description="Helical" evidence="10">
    <location>
        <begin position="768"/>
        <end position="787"/>
    </location>
</feature>
<dbReference type="EMBL" id="JBBPBK010000014">
    <property type="protein sequence ID" value="KAK9270252.1"/>
    <property type="molecule type" value="Genomic_DNA"/>
</dbReference>
<evidence type="ECO:0000256" key="7">
    <source>
        <dbReference type="ARBA" id="ARBA00022989"/>
    </source>
</evidence>
<feature type="transmembrane region" description="Helical" evidence="10">
    <location>
        <begin position="660"/>
        <end position="681"/>
    </location>
</feature>
<dbReference type="FunFam" id="3.40.50.300:FF:000337">
    <property type="entry name" value="ABC transporter G family member 22"/>
    <property type="match status" value="1"/>
</dbReference>
<dbReference type="SMART" id="SM00382">
    <property type="entry name" value="AAA"/>
    <property type="match status" value="1"/>
</dbReference>
<evidence type="ECO:0000256" key="2">
    <source>
        <dbReference type="ARBA" id="ARBA00005814"/>
    </source>
</evidence>
<dbReference type="PANTHER" id="PTHR48041">
    <property type="entry name" value="ABC TRANSPORTER G FAMILY MEMBER 28"/>
    <property type="match status" value="1"/>
</dbReference>
<dbReference type="Pfam" id="PF01061">
    <property type="entry name" value="ABC2_membrane"/>
    <property type="match status" value="1"/>
</dbReference>
<dbReference type="Pfam" id="PF00005">
    <property type="entry name" value="ABC_tran"/>
    <property type="match status" value="1"/>
</dbReference>
<keyword evidence="4 10" id="KW-0812">Transmembrane</keyword>
<gene>
    <name evidence="12" type="ORF">L1049_025829</name>
</gene>
<keyword evidence="13" id="KW-1185">Reference proteome</keyword>
<dbReference type="GO" id="GO:0016020">
    <property type="term" value="C:membrane"/>
    <property type="evidence" value="ECO:0007669"/>
    <property type="project" value="UniProtKB-SubCell"/>
</dbReference>
<name>A0AAP0R4X8_LIQFO</name>
<dbReference type="InterPro" id="IPR003439">
    <property type="entry name" value="ABC_transporter-like_ATP-bd"/>
</dbReference>
<comment type="similarity">
    <text evidence="2">Belongs to the ABC transporter superfamily. ABCG family. Eye pigment precursor importer (TC 3.A.1.204) subfamily.</text>
</comment>
<dbReference type="Proteomes" id="UP001415857">
    <property type="component" value="Unassembled WGS sequence"/>
</dbReference>
<dbReference type="Pfam" id="PF19055">
    <property type="entry name" value="ABC2_membrane_7"/>
    <property type="match status" value="1"/>
</dbReference>
<evidence type="ECO:0000259" key="11">
    <source>
        <dbReference type="PROSITE" id="PS50893"/>
    </source>
</evidence>
<keyword evidence="7 10" id="KW-1133">Transmembrane helix</keyword>
<feature type="domain" description="ABC transporter" evidence="11">
    <location>
        <begin position="267"/>
        <end position="512"/>
    </location>
</feature>
<feature type="compositionally biased region" description="Basic and acidic residues" evidence="9">
    <location>
        <begin position="233"/>
        <end position="249"/>
    </location>
</feature>
<feature type="transmembrane region" description="Helical" evidence="10">
    <location>
        <begin position="844"/>
        <end position="862"/>
    </location>
</feature>
<dbReference type="Gene3D" id="3.40.50.300">
    <property type="entry name" value="P-loop containing nucleotide triphosphate hydrolases"/>
    <property type="match status" value="1"/>
</dbReference>
<dbReference type="InterPro" id="IPR003593">
    <property type="entry name" value="AAA+_ATPase"/>
</dbReference>
<sequence>MTHEAMSLVLVNYYYHVVDARGSIDGLFFSPLMGQFSPEWYDFERRQEFAKRKSAATFIGNLDRIHPPNDACNWSQAKANPPSIVAEMEVKREFKQERFKNFDGLSEAESTLWTGKDALFLPARKFSSKTTRVIQPEDYKHEAEISMLTTPSLGRKMEPPSPKAIRKTKSLSAQFSVNIDELFNNFSRSFDDTGGSILSRSFSNQLGYSFPLDRATLPLNEITEVSRLQSSNCKDRMPDESPQANKDDPDSCGARKIHIEPTLPISLKFQDVRYNVAARGEKCSDPENFILQGITGSVHPGEVLALIGPSGGGKTTLLNLLSGRVKINRGTITYNGQPYTKSLKQRIGFVLQDDIVFPHLTVKESLTYAALLRLPNTLTRQQKKERAMHVISELGLERCQDTIIGGAIVRGISGGERKRVCIGNEILLNPSLLFLDEPTSGLDSSTALRIVQMLHNIAKAGKTVVTTIHQPSSRLFSKFDKLILLGKGNSLYFGKASEAMLYFSSIGCSPLIAMNPAEFLIDLANGNINEKSVPSELEDKFLPRSQDFEIKDGGPSPVDVHEYLVGACEARVANLEKTWLLNPVPMEGEVEMQGKPSREWGSTWWEQFSILFRRGLKERRHEYLNGLRVIQVISTAIIVGLLWWHSDASSPEKLQDQAGLLFYISVFWGFFPLFTAIFIFPQERAMLAKERSVDMYKLSAYFVARNTSDLPLDLILPIVFLVIVYFMAGLKQSFTAFSLTTLAVLLSIVAAQGLGLTVGAAFMDVKKAATLASIVVMTFMLSGGFFIQNVPSFMSWVRYVSFNYHTYRLLLKIQYGCSGSSSASASCESPFIKGLRLDWGGMEVGAMVTMIVGYRLLAYLFLRRMKLSE</sequence>
<accession>A0AAP0R4X8</accession>
<dbReference type="PROSITE" id="PS00211">
    <property type="entry name" value="ABC_TRANSPORTER_1"/>
    <property type="match status" value="1"/>
</dbReference>
<evidence type="ECO:0000256" key="1">
    <source>
        <dbReference type="ARBA" id="ARBA00004141"/>
    </source>
</evidence>
<keyword evidence="3" id="KW-0813">Transport</keyword>